<dbReference type="RefSeq" id="WP_425309352.1">
    <property type="nucleotide sequence ID" value="NZ_CP154795.1"/>
</dbReference>
<sequence>MNSLAWKIYAALIGTVTTIATQKVLTKGWEIVTGEEPPEPGDPDTPLHLAITWSIASGVGVGTAQLLTNRGVLRRMRRALNDDSLVG</sequence>
<name>A0ABZ3FSZ4_9ACTN</name>
<keyword evidence="1" id="KW-1133">Transmembrane helix</keyword>
<reference evidence="2 3" key="1">
    <citation type="submission" date="2024-04" db="EMBL/GenBank/DDBJ databases">
        <title>Isolation of an actinomycete strain from pig manure.</title>
        <authorList>
            <person name="Gong T."/>
            <person name="Yu Z."/>
            <person name="An M."/>
            <person name="Wei C."/>
            <person name="Yang W."/>
            <person name="Liu L."/>
        </authorList>
    </citation>
    <scope>NUCLEOTIDE SEQUENCE [LARGE SCALE GENOMIC DNA]</scope>
    <source>
        <strain evidence="2 3">ZF39</strain>
    </source>
</reference>
<feature type="transmembrane region" description="Helical" evidence="1">
    <location>
        <begin position="50"/>
        <end position="68"/>
    </location>
</feature>
<dbReference type="InterPro" id="IPR025329">
    <property type="entry name" value="DUF4235"/>
</dbReference>
<dbReference type="Proteomes" id="UP001442841">
    <property type="component" value="Chromosome"/>
</dbReference>
<accession>A0ABZ3FSZ4</accession>
<evidence type="ECO:0000313" key="2">
    <source>
        <dbReference type="EMBL" id="XAN07893.1"/>
    </source>
</evidence>
<gene>
    <name evidence="2" type="ORF">AADG42_11445</name>
</gene>
<evidence type="ECO:0000256" key="1">
    <source>
        <dbReference type="SAM" id="Phobius"/>
    </source>
</evidence>
<protein>
    <submittedName>
        <fullName evidence="2">DUF4235 domain-containing protein</fullName>
    </submittedName>
</protein>
<evidence type="ECO:0000313" key="3">
    <source>
        <dbReference type="Proteomes" id="UP001442841"/>
    </source>
</evidence>
<keyword evidence="1" id="KW-0812">Transmembrane</keyword>
<keyword evidence="1" id="KW-0472">Membrane</keyword>
<organism evidence="2 3">
    <name type="scientific">Ammonicoccus fulvus</name>
    <dbReference type="NCBI Taxonomy" id="3138240"/>
    <lineage>
        <taxon>Bacteria</taxon>
        <taxon>Bacillati</taxon>
        <taxon>Actinomycetota</taxon>
        <taxon>Actinomycetes</taxon>
        <taxon>Propionibacteriales</taxon>
        <taxon>Propionibacteriaceae</taxon>
        <taxon>Ammonicoccus</taxon>
    </lineage>
</organism>
<dbReference type="Pfam" id="PF14019">
    <property type="entry name" value="DUF4235"/>
    <property type="match status" value="1"/>
</dbReference>
<keyword evidence="3" id="KW-1185">Reference proteome</keyword>
<proteinExistence type="predicted"/>
<dbReference type="EMBL" id="CP154795">
    <property type="protein sequence ID" value="XAN07893.1"/>
    <property type="molecule type" value="Genomic_DNA"/>
</dbReference>